<name>A0A7X0UCH5_9BURK</name>
<evidence type="ECO:0000313" key="4">
    <source>
        <dbReference type="Proteomes" id="UP000575083"/>
    </source>
</evidence>
<proteinExistence type="predicted"/>
<feature type="transmembrane region" description="Helical" evidence="2">
    <location>
        <begin position="127"/>
        <end position="149"/>
    </location>
</feature>
<organism evidence="3 4">
    <name type="scientific">Acidovorax soli</name>
    <dbReference type="NCBI Taxonomy" id="592050"/>
    <lineage>
        <taxon>Bacteria</taxon>
        <taxon>Pseudomonadati</taxon>
        <taxon>Pseudomonadota</taxon>
        <taxon>Betaproteobacteria</taxon>
        <taxon>Burkholderiales</taxon>
        <taxon>Comamonadaceae</taxon>
        <taxon>Acidovorax</taxon>
    </lineage>
</organism>
<gene>
    <name evidence="3" type="ORF">HNP48_006166</name>
</gene>
<dbReference type="EMBL" id="JACHLK010000019">
    <property type="protein sequence ID" value="MBB6563446.1"/>
    <property type="molecule type" value="Genomic_DNA"/>
</dbReference>
<keyword evidence="2" id="KW-0812">Transmembrane</keyword>
<dbReference type="RefSeq" id="WP_184864498.1">
    <property type="nucleotide sequence ID" value="NZ_JACHLK010000019.1"/>
</dbReference>
<feature type="compositionally biased region" description="Acidic residues" evidence="1">
    <location>
        <begin position="113"/>
        <end position="123"/>
    </location>
</feature>
<feature type="region of interest" description="Disordered" evidence="1">
    <location>
        <begin position="92"/>
        <end position="123"/>
    </location>
</feature>
<keyword evidence="2" id="KW-1133">Transmembrane helix</keyword>
<evidence type="ECO:0000256" key="2">
    <source>
        <dbReference type="SAM" id="Phobius"/>
    </source>
</evidence>
<feature type="transmembrane region" description="Helical" evidence="2">
    <location>
        <begin position="7"/>
        <end position="27"/>
    </location>
</feature>
<reference evidence="3 4" key="1">
    <citation type="submission" date="2020-08" db="EMBL/GenBank/DDBJ databases">
        <title>Functional genomics of gut bacteria from endangered species of beetles.</title>
        <authorList>
            <person name="Carlos-Shanley C."/>
        </authorList>
    </citation>
    <scope>NUCLEOTIDE SEQUENCE [LARGE SCALE GENOMIC DNA]</scope>
    <source>
        <strain evidence="3 4">S00198</strain>
    </source>
</reference>
<accession>A0A7X0UCH5</accession>
<feature type="transmembrane region" description="Helical" evidence="2">
    <location>
        <begin position="66"/>
        <end position="84"/>
    </location>
</feature>
<feature type="transmembrane region" description="Helical" evidence="2">
    <location>
        <begin position="39"/>
        <end position="59"/>
    </location>
</feature>
<comment type="caution">
    <text evidence="3">The sequence shown here is derived from an EMBL/GenBank/DDBJ whole genome shotgun (WGS) entry which is preliminary data.</text>
</comment>
<dbReference type="Proteomes" id="UP000575083">
    <property type="component" value="Unassembled WGS sequence"/>
</dbReference>
<keyword evidence="2" id="KW-0472">Membrane</keyword>
<keyword evidence="4" id="KW-1185">Reference proteome</keyword>
<dbReference type="AlphaFoldDB" id="A0A7X0UCH5"/>
<evidence type="ECO:0000313" key="3">
    <source>
        <dbReference type="EMBL" id="MBB6563446.1"/>
    </source>
</evidence>
<protein>
    <submittedName>
        <fullName evidence="3">Uncharacterized protein</fullName>
    </submittedName>
</protein>
<sequence>MLTQIEWWGGVIFVLGALTWRLVMGALEKKEEGIDWYRWFMRLFFLLPGAVLAGYFYPLERRELQYGYLVLLGMALAVVLAMLFQEITGDAPEDEAGKQGTHKAAKAGREGEEEKEEQQTEDEESGWLITVLGALVLYSPVLVACGLGCHKAWPLVQQLG</sequence>
<evidence type="ECO:0000256" key="1">
    <source>
        <dbReference type="SAM" id="MobiDB-lite"/>
    </source>
</evidence>